<dbReference type="PROSITE" id="PS51192">
    <property type="entry name" value="HELICASE_ATP_BIND_1"/>
    <property type="match status" value="1"/>
</dbReference>
<dbReference type="CDD" id="cd00268">
    <property type="entry name" value="DEADc"/>
    <property type="match status" value="1"/>
</dbReference>
<keyword evidence="1" id="KW-0547">Nucleotide-binding</keyword>
<keyword evidence="2 9" id="KW-0378">Hydrolase</keyword>
<feature type="compositionally biased region" description="Basic and acidic residues" evidence="5">
    <location>
        <begin position="444"/>
        <end position="502"/>
    </location>
</feature>
<dbReference type="InterPro" id="IPR011545">
    <property type="entry name" value="DEAD/DEAH_box_helicase_dom"/>
</dbReference>
<dbReference type="InterPro" id="IPR000629">
    <property type="entry name" value="RNA-helicase_DEAD-box_CS"/>
</dbReference>
<dbReference type="Gene3D" id="3.30.70.330">
    <property type="match status" value="1"/>
</dbReference>
<dbReference type="InterPro" id="IPR012677">
    <property type="entry name" value="Nucleotide-bd_a/b_plait_sf"/>
</dbReference>
<feature type="region of interest" description="Disordered" evidence="5">
    <location>
        <begin position="433"/>
        <end position="510"/>
    </location>
</feature>
<dbReference type="EMBL" id="UOET01000134">
    <property type="protein sequence ID" value="VAW27604.1"/>
    <property type="molecule type" value="Genomic_DNA"/>
</dbReference>
<evidence type="ECO:0000256" key="5">
    <source>
        <dbReference type="SAM" id="MobiDB-lite"/>
    </source>
</evidence>
<dbReference type="Pfam" id="PF03880">
    <property type="entry name" value="DbpA"/>
    <property type="match status" value="1"/>
</dbReference>
<feature type="domain" description="DEAD-box RNA helicase Q" evidence="8">
    <location>
        <begin position="2"/>
        <end position="30"/>
    </location>
</feature>
<feature type="domain" description="Helicase ATP-binding" evidence="6">
    <location>
        <begin position="34"/>
        <end position="205"/>
    </location>
</feature>
<evidence type="ECO:0000259" key="8">
    <source>
        <dbReference type="PROSITE" id="PS51195"/>
    </source>
</evidence>
<gene>
    <name evidence="9" type="ORF">MNBD_BACTEROID07-981</name>
</gene>
<dbReference type="SUPFAM" id="SSF52540">
    <property type="entry name" value="P-loop containing nucleoside triphosphate hydrolases"/>
    <property type="match status" value="1"/>
</dbReference>
<dbReference type="PANTHER" id="PTHR47959">
    <property type="entry name" value="ATP-DEPENDENT RNA HELICASE RHLE-RELATED"/>
    <property type="match status" value="1"/>
</dbReference>
<evidence type="ECO:0000259" key="7">
    <source>
        <dbReference type="PROSITE" id="PS51194"/>
    </source>
</evidence>
<evidence type="ECO:0000256" key="1">
    <source>
        <dbReference type="ARBA" id="ARBA00022741"/>
    </source>
</evidence>
<dbReference type="InterPro" id="IPR005580">
    <property type="entry name" value="DbpA/CsdA_RNA-bd_dom"/>
</dbReference>
<dbReference type="SMART" id="SM00487">
    <property type="entry name" value="DEXDc"/>
    <property type="match status" value="1"/>
</dbReference>
<keyword evidence="4" id="KW-0067">ATP-binding</keyword>
<dbReference type="GO" id="GO:0003724">
    <property type="term" value="F:RNA helicase activity"/>
    <property type="evidence" value="ECO:0007669"/>
    <property type="project" value="UniProtKB-EC"/>
</dbReference>
<dbReference type="InterPro" id="IPR014014">
    <property type="entry name" value="RNA_helicase_DEAD_Q_motif"/>
</dbReference>
<dbReference type="PROSITE" id="PS51195">
    <property type="entry name" value="Q_MOTIF"/>
    <property type="match status" value="1"/>
</dbReference>
<protein>
    <submittedName>
        <fullName evidence="9">DEAD-box ATP-dependent RNA helicase DeaD (= CshA)</fullName>
        <ecNumber evidence="9">3.6.4.13</ecNumber>
    </submittedName>
</protein>
<evidence type="ECO:0000256" key="3">
    <source>
        <dbReference type="ARBA" id="ARBA00022806"/>
    </source>
</evidence>
<dbReference type="PROSITE" id="PS00039">
    <property type="entry name" value="DEAD_ATP_HELICASE"/>
    <property type="match status" value="1"/>
</dbReference>
<dbReference type="Pfam" id="PF00271">
    <property type="entry name" value="Helicase_C"/>
    <property type="match status" value="1"/>
</dbReference>
<accession>A0A3B0V6J6</accession>
<dbReference type="InterPro" id="IPR001650">
    <property type="entry name" value="Helicase_C-like"/>
</dbReference>
<dbReference type="Pfam" id="PF00270">
    <property type="entry name" value="DEAD"/>
    <property type="match status" value="1"/>
</dbReference>
<name>A0A3B0V6J6_9ZZZZ</name>
<dbReference type="InterPro" id="IPR050079">
    <property type="entry name" value="DEAD_box_RNA_helicase"/>
</dbReference>
<dbReference type="PANTHER" id="PTHR47959:SF13">
    <property type="entry name" value="ATP-DEPENDENT RNA HELICASE RHLE"/>
    <property type="match status" value="1"/>
</dbReference>
<proteinExistence type="predicted"/>
<dbReference type="PROSITE" id="PS51194">
    <property type="entry name" value="HELICASE_CTER"/>
    <property type="match status" value="1"/>
</dbReference>
<dbReference type="Gene3D" id="3.40.50.300">
    <property type="entry name" value="P-loop containing nucleotide triphosphate hydrolases"/>
    <property type="match status" value="2"/>
</dbReference>
<evidence type="ECO:0000256" key="4">
    <source>
        <dbReference type="ARBA" id="ARBA00022840"/>
    </source>
</evidence>
<dbReference type="CDD" id="cd18787">
    <property type="entry name" value="SF2_C_DEAD"/>
    <property type="match status" value="1"/>
</dbReference>
<organism evidence="9">
    <name type="scientific">hydrothermal vent metagenome</name>
    <dbReference type="NCBI Taxonomy" id="652676"/>
    <lineage>
        <taxon>unclassified sequences</taxon>
        <taxon>metagenomes</taxon>
        <taxon>ecological metagenomes</taxon>
    </lineage>
</organism>
<dbReference type="InterPro" id="IPR014001">
    <property type="entry name" value="Helicase_ATP-bd"/>
</dbReference>
<dbReference type="GO" id="GO:0003676">
    <property type="term" value="F:nucleic acid binding"/>
    <property type="evidence" value="ECO:0007669"/>
    <property type="project" value="InterPro"/>
</dbReference>
<keyword evidence="3 9" id="KW-0347">Helicase</keyword>
<dbReference type="EC" id="3.6.4.13" evidence="9"/>
<evidence type="ECO:0000259" key="6">
    <source>
        <dbReference type="PROSITE" id="PS51192"/>
    </source>
</evidence>
<reference evidence="9" key="1">
    <citation type="submission" date="2018-06" db="EMBL/GenBank/DDBJ databases">
        <authorList>
            <person name="Zhirakovskaya E."/>
        </authorList>
    </citation>
    <scope>NUCLEOTIDE SEQUENCE</scope>
</reference>
<dbReference type="GO" id="GO:0005829">
    <property type="term" value="C:cytosol"/>
    <property type="evidence" value="ECO:0007669"/>
    <property type="project" value="TreeGrafter"/>
</dbReference>
<evidence type="ECO:0000256" key="2">
    <source>
        <dbReference type="ARBA" id="ARBA00022801"/>
    </source>
</evidence>
<sequence>MITFKQLGLSSEILDAMTDLGFENPTEIQEQAIPQLLEKEEDFIGLANTGTGKTAAFGIPLLERIDSSNKDTQALVLAPTRELGQQIAEQLQLFAQRLRKINILAVYGGAAITNQMRALRKPQHIIIATPGRLIDLISRKAIKLEHLRFLVLDEADEMLNMGFKEDIDKILSFTPADKLTWLFSATMPPEIKKIVQKYMDNPIEVRVNADTKVNANIEHQYTVVKQADKAEALTRFLDIHQDMRGLVFCRTKRDTQNLAEELLGKNYKADALHGDLSQAQRDRVMKRFKSRELNLVIATDVAARGIDVDDLTHVFHFTLPDDHSYYTHRSGRTARAGKTGISFAFVNIREKSKIERFEKKLGISFKKVPIPSSEEIADVRIEKWCQQILDKKTKGKISPEILEKANIIFGSLSKEELTAKLLVNELEKLNIGKSGNLNTSRSAKSSDRDDSRGRRSRDRDGRNDRFDRKSDRDGNRRERRERDRDKDQDWKKSGSFSKERKPASKSGMPRFFINLGTRDRMNKHDLMDFICKHAKVKPSEIGDVDLQSSHSFFEVDDKVSRKITGSFKNVVLKGGRELRVNRDS</sequence>
<dbReference type="InterPro" id="IPR027417">
    <property type="entry name" value="P-loop_NTPase"/>
</dbReference>
<dbReference type="GO" id="GO:0005524">
    <property type="term" value="F:ATP binding"/>
    <property type="evidence" value="ECO:0007669"/>
    <property type="project" value="UniProtKB-KW"/>
</dbReference>
<dbReference type="GO" id="GO:0016787">
    <property type="term" value="F:hydrolase activity"/>
    <property type="evidence" value="ECO:0007669"/>
    <property type="project" value="UniProtKB-KW"/>
</dbReference>
<evidence type="ECO:0000313" key="9">
    <source>
        <dbReference type="EMBL" id="VAW27604.1"/>
    </source>
</evidence>
<feature type="domain" description="Helicase C-terminal" evidence="7">
    <location>
        <begin position="216"/>
        <end position="376"/>
    </location>
</feature>
<dbReference type="SMART" id="SM00490">
    <property type="entry name" value="HELICc"/>
    <property type="match status" value="1"/>
</dbReference>
<dbReference type="AlphaFoldDB" id="A0A3B0V6J6"/>
<dbReference type="InterPro" id="IPR044742">
    <property type="entry name" value="DEAD/DEAH_RhlB"/>
</dbReference>
<dbReference type="CDD" id="cd12252">
    <property type="entry name" value="RRM_DbpA"/>
    <property type="match status" value="1"/>
</dbReference>